<dbReference type="Proteomes" id="UP000189981">
    <property type="component" value="Unassembled WGS sequence"/>
</dbReference>
<dbReference type="RefSeq" id="WP_139377526.1">
    <property type="nucleotide sequence ID" value="NZ_FUYR01000007.1"/>
</dbReference>
<evidence type="ECO:0000256" key="9">
    <source>
        <dbReference type="SAM" id="Phobius"/>
    </source>
</evidence>
<dbReference type="GO" id="GO:0005524">
    <property type="term" value="F:ATP binding"/>
    <property type="evidence" value="ECO:0007669"/>
    <property type="project" value="UniProtKB-KW"/>
</dbReference>
<dbReference type="Pfam" id="PF00664">
    <property type="entry name" value="ABC_membrane"/>
    <property type="match status" value="1"/>
</dbReference>
<dbReference type="InterPro" id="IPR011527">
    <property type="entry name" value="ABC1_TM_dom"/>
</dbReference>
<feature type="transmembrane region" description="Helical" evidence="9">
    <location>
        <begin position="291"/>
        <end position="313"/>
    </location>
</feature>
<keyword evidence="6" id="KW-0067">ATP-binding</keyword>
<protein>
    <submittedName>
        <fullName evidence="12">ABC-type bacteriocin/lantibiotic exporter, contains an N-terminal double-glycine peptidase domain</fullName>
    </submittedName>
</protein>
<keyword evidence="7 9" id="KW-1133">Transmembrane helix</keyword>
<evidence type="ECO:0000256" key="1">
    <source>
        <dbReference type="ARBA" id="ARBA00004651"/>
    </source>
</evidence>
<evidence type="ECO:0000259" key="10">
    <source>
        <dbReference type="PROSITE" id="PS50893"/>
    </source>
</evidence>
<evidence type="ECO:0000256" key="8">
    <source>
        <dbReference type="ARBA" id="ARBA00023136"/>
    </source>
</evidence>
<evidence type="ECO:0000256" key="7">
    <source>
        <dbReference type="ARBA" id="ARBA00022989"/>
    </source>
</evidence>
<keyword evidence="3" id="KW-1003">Cell membrane</keyword>
<keyword evidence="8 9" id="KW-0472">Membrane</keyword>
<organism evidence="12 13">
    <name type="scientific">Daejeonella lutea</name>
    <dbReference type="NCBI Taxonomy" id="572036"/>
    <lineage>
        <taxon>Bacteria</taxon>
        <taxon>Pseudomonadati</taxon>
        <taxon>Bacteroidota</taxon>
        <taxon>Sphingobacteriia</taxon>
        <taxon>Sphingobacteriales</taxon>
        <taxon>Sphingobacteriaceae</taxon>
        <taxon>Daejeonella</taxon>
    </lineage>
</organism>
<dbReference type="STRING" id="572036.SAMN05661099_3586"/>
<feature type="transmembrane region" description="Helical" evidence="9">
    <location>
        <begin position="74"/>
        <end position="98"/>
    </location>
</feature>
<keyword evidence="5" id="KW-0547">Nucleotide-binding</keyword>
<keyword evidence="4 9" id="KW-0812">Transmembrane</keyword>
<dbReference type="PROSITE" id="PS50929">
    <property type="entry name" value="ABC_TM1F"/>
    <property type="match status" value="1"/>
</dbReference>
<evidence type="ECO:0000313" key="13">
    <source>
        <dbReference type="Proteomes" id="UP000189981"/>
    </source>
</evidence>
<dbReference type="SUPFAM" id="SSF90123">
    <property type="entry name" value="ABC transporter transmembrane region"/>
    <property type="match status" value="1"/>
</dbReference>
<dbReference type="FunFam" id="3.40.50.300:FF:000299">
    <property type="entry name" value="ABC transporter ATP-binding protein/permease"/>
    <property type="match status" value="1"/>
</dbReference>
<dbReference type="SMART" id="SM00382">
    <property type="entry name" value="AAA"/>
    <property type="match status" value="1"/>
</dbReference>
<dbReference type="InterPro" id="IPR017871">
    <property type="entry name" value="ABC_transporter-like_CS"/>
</dbReference>
<dbReference type="PROSITE" id="PS00211">
    <property type="entry name" value="ABC_TRANSPORTER_1"/>
    <property type="match status" value="1"/>
</dbReference>
<dbReference type="EMBL" id="FUYR01000007">
    <property type="protein sequence ID" value="SKB93736.1"/>
    <property type="molecule type" value="Genomic_DNA"/>
</dbReference>
<dbReference type="GO" id="GO:0034040">
    <property type="term" value="F:ATPase-coupled lipid transmembrane transporter activity"/>
    <property type="evidence" value="ECO:0007669"/>
    <property type="project" value="TreeGrafter"/>
</dbReference>
<dbReference type="Gene3D" id="3.40.50.300">
    <property type="entry name" value="P-loop containing nucleotide triphosphate hydrolases"/>
    <property type="match status" value="1"/>
</dbReference>
<dbReference type="AlphaFoldDB" id="A0A1T5FCC6"/>
<reference evidence="13" key="1">
    <citation type="submission" date="2017-02" db="EMBL/GenBank/DDBJ databases">
        <authorList>
            <person name="Varghese N."/>
            <person name="Submissions S."/>
        </authorList>
    </citation>
    <scope>NUCLEOTIDE SEQUENCE [LARGE SCALE GENOMIC DNA]</scope>
    <source>
        <strain evidence="13">DSM 22385</strain>
    </source>
</reference>
<dbReference type="SUPFAM" id="SSF52540">
    <property type="entry name" value="P-loop containing nucleoside triphosphate hydrolases"/>
    <property type="match status" value="1"/>
</dbReference>
<evidence type="ECO:0000256" key="6">
    <source>
        <dbReference type="ARBA" id="ARBA00022840"/>
    </source>
</evidence>
<sequence>MNTFKKIFLLLDKKQKQQSYVLLFLLIIGMVLEMVGLGILVPVITAFTDIERFTRYPQAQQIISLFGSPSNTEIVIGMMIALTLVYIIKACFLMFLAWKQASFGQNLSKNLSRKLFKKYLFQPYAFHLNRNSAELMRNVVGEVSMLSGVTSSILFLTTNISLMLSIAVMLVYLEPFGAICSVGILATMSWIFYRLSRKKISEWGLSRQFHDGFRQKNLVEGLGGVKDVKVLGRESFFVNNFSRHNDSSYNVGIRMQFLNQAPRIWLELMAVFGLAFVVIGVVVQGKPLGSLVPTIGVFVASAFRLIPSITVLLTSFQTLRFSKPVVDLIYDEFQNVSDLDPEKKITDLKAVKEIKIEDLTFGYEGAPRNAVEKINLTINKGESVGFIGNSGAGKSTMVDLILGLLRPSSGQVTVDGKNINHDLRAWQDQIGYVPQSIFLTDDTLRKNVAFGVMDEDIDDEAVKRAIKAAQLEEYVDGLELGLNSMVGERGVRISGGQRQRIGIARALYHDPQILILDEATSSLDTATESEVMNAVNLLHGNKTIIIVAHRLSTLSKCDVIFQLNKGRIQRQGTAEEMLS</sequence>
<dbReference type="Gene3D" id="1.20.1560.10">
    <property type="entry name" value="ABC transporter type 1, transmembrane domain"/>
    <property type="match status" value="1"/>
</dbReference>
<dbReference type="GO" id="GO:0016887">
    <property type="term" value="F:ATP hydrolysis activity"/>
    <property type="evidence" value="ECO:0007669"/>
    <property type="project" value="InterPro"/>
</dbReference>
<dbReference type="InterPro" id="IPR036640">
    <property type="entry name" value="ABC1_TM_sf"/>
</dbReference>
<gene>
    <name evidence="12" type="ORF">SAMN05661099_3586</name>
</gene>
<feature type="transmembrane region" description="Helical" evidence="9">
    <location>
        <begin position="145"/>
        <end position="170"/>
    </location>
</feature>
<feature type="domain" description="ABC transporter" evidence="10">
    <location>
        <begin position="354"/>
        <end position="579"/>
    </location>
</feature>
<dbReference type="OrthoDB" id="1522160at2"/>
<dbReference type="InterPro" id="IPR003593">
    <property type="entry name" value="AAA+_ATPase"/>
</dbReference>
<dbReference type="GO" id="GO:0140359">
    <property type="term" value="F:ABC-type transporter activity"/>
    <property type="evidence" value="ECO:0007669"/>
    <property type="project" value="InterPro"/>
</dbReference>
<evidence type="ECO:0000259" key="11">
    <source>
        <dbReference type="PROSITE" id="PS50929"/>
    </source>
</evidence>
<dbReference type="PANTHER" id="PTHR24221">
    <property type="entry name" value="ATP-BINDING CASSETTE SUB-FAMILY B"/>
    <property type="match status" value="1"/>
</dbReference>
<accession>A0A1T5FCC6</accession>
<dbReference type="PROSITE" id="PS50893">
    <property type="entry name" value="ABC_TRANSPORTER_2"/>
    <property type="match status" value="1"/>
</dbReference>
<dbReference type="InterPro" id="IPR027417">
    <property type="entry name" value="P-loop_NTPase"/>
</dbReference>
<dbReference type="InterPro" id="IPR039421">
    <property type="entry name" value="Type_1_exporter"/>
</dbReference>
<keyword evidence="13" id="KW-1185">Reference proteome</keyword>
<evidence type="ECO:0000256" key="4">
    <source>
        <dbReference type="ARBA" id="ARBA00022692"/>
    </source>
</evidence>
<keyword evidence="2" id="KW-0813">Transport</keyword>
<feature type="transmembrane region" description="Helical" evidence="9">
    <location>
        <begin position="176"/>
        <end position="193"/>
    </location>
</feature>
<evidence type="ECO:0000256" key="3">
    <source>
        <dbReference type="ARBA" id="ARBA00022475"/>
    </source>
</evidence>
<dbReference type="InterPro" id="IPR003439">
    <property type="entry name" value="ABC_transporter-like_ATP-bd"/>
</dbReference>
<feature type="transmembrane region" description="Helical" evidence="9">
    <location>
        <begin position="21"/>
        <end position="47"/>
    </location>
</feature>
<proteinExistence type="predicted"/>
<evidence type="ECO:0000313" key="12">
    <source>
        <dbReference type="EMBL" id="SKB93736.1"/>
    </source>
</evidence>
<name>A0A1T5FCC6_9SPHI</name>
<feature type="transmembrane region" description="Helical" evidence="9">
    <location>
        <begin position="264"/>
        <end position="285"/>
    </location>
</feature>
<comment type="subcellular location">
    <subcellularLocation>
        <location evidence="1">Cell membrane</location>
        <topology evidence="1">Multi-pass membrane protein</topology>
    </subcellularLocation>
</comment>
<evidence type="ECO:0000256" key="2">
    <source>
        <dbReference type="ARBA" id="ARBA00022448"/>
    </source>
</evidence>
<feature type="domain" description="ABC transmembrane type-1" evidence="11">
    <location>
        <begin position="21"/>
        <end position="319"/>
    </location>
</feature>
<evidence type="ECO:0000256" key="5">
    <source>
        <dbReference type="ARBA" id="ARBA00022741"/>
    </source>
</evidence>
<dbReference type="PANTHER" id="PTHR24221:SF646">
    <property type="entry name" value="HAEMOLYSIN SECRETION ATP-BINDING PROTEIN"/>
    <property type="match status" value="1"/>
</dbReference>
<dbReference type="Pfam" id="PF00005">
    <property type="entry name" value="ABC_tran"/>
    <property type="match status" value="1"/>
</dbReference>
<dbReference type="GO" id="GO:0005886">
    <property type="term" value="C:plasma membrane"/>
    <property type="evidence" value="ECO:0007669"/>
    <property type="project" value="UniProtKB-SubCell"/>
</dbReference>